<organism evidence="2 3">
    <name type="scientific">Paludisphaera borealis</name>
    <dbReference type="NCBI Taxonomy" id="1387353"/>
    <lineage>
        <taxon>Bacteria</taxon>
        <taxon>Pseudomonadati</taxon>
        <taxon>Planctomycetota</taxon>
        <taxon>Planctomycetia</taxon>
        <taxon>Isosphaerales</taxon>
        <taxon>Isosphaeraceae</taxon>
        <taxon>Paludisphaera</taxon>
    </lineage>
</organism>
<evidence type="ECO:0000313" key="3">
    <source>
        <dbReference type="Proteomes" id="UP000186309"/>
    </source>
</evidence>
<dbReference type="Gene3D" id="1.50.10.20">
    <property type="match status" value="3"/>
</dbReference>
<dbReference type="KEGG" id="pbor:BSF38_00936"/>
<name>A0A1U7CKQ4_9BACT</name>
<accession>A0A1U7CKQ4</accession>
<protein>
    <recommendedName>
        <fullName evidence="4">Prenyltransferase</fullName>
    </recommendedName>
</protein>
<reference evidence="3" key="1">
    <citation type="submission" date="2016-12" db="EMBL/GenBank/DDBJ databases">
        <title>Comparative genomics of four Isosphaeraceae planctomycetes: a common pool of plasmids and glycoside hydrolase genes.</title>
        <authorList>
            <person name="Ivanova A."/>
        </authorList>
    </citation>
    <scope>NUCLEOTIDE SEQUENCE [LARGE SCALE GENOMIC DNA]</scope>
    <source>
        <strain evidence="3">PX4</strain>
    </source>
</reference>
<keyword evidence="1" id="KW-0812">Transmembrane</keyword>
<keyword evidence="1" id="KW-1133">Transmembrane helix</keyword>
<dbReference type="Proteomes" id="UP000186309">
    <property type="component" value="Chromosome"/>
</dbReference>
<dbReference type="InterPro" id="IPR008930">
    <property type="entry name" value="Terpenoid_cyclase/PrenylTrfase"/>
</dbReference>
<proteinExistence type="predicted"/>
<dbReference type="OrthoDB" id="265313at2"/>
<dbReference type="SUPFAM" id="SSF48239">
    <property type="entry name" value="Terpenoid cyclases/Protein prenyltransferases"/>
    <property type="match status" value="2"/>
</dbReference>
<dbReference type="PROSITE" id="PS51318">
    <property type="entry name" value="TAT"/>
    <property type="match status" value="1"/>
</dbReference>
<gene>
    <name evidence="2" type="ORF">BSF38_00936</name>
</gene>
<evidence type="ECO:0000313" key="2">
    <source>
        <dbReference type="EMBL" id="APW59512.1"/>
    </source>
</evidence>
<sequence>MSRLERRSPRRRGEPTTRRDFLNRCAAGASFLAAIGGAGRLDGLGLGRAAENEVLPKHVTPETLRAVQKGLDYLASQQADDGSWITGGGQVYPVAMTGLAGTALLAHGDSPTRGKYAKSVQGAVEYLVRCATPTGLITGPSQDGGIPMHGHGFALMFLASVYGMITKEALRKQVQVAVRKAVALTSQGQSGAGGWTYTPGSGDEGSVTVTQVQALRAAQNAGFLVPRAVIEEAVKYLEKCRTPEGGIQYSLSSPTGPRLPISAAAVATLYNAGQFEGAIATDCLKYVWDKFQAAEGWDKGDGHAYYSHLYASQGFYMAGDQYWDKYFPAARDQLLGQQNPDGSWNGDGIGEVYGTSIAVIILQLPFKFLPVFQR</sequence>
<evidence type="ECO:0000256" key="1">
    <source>
        <dbReference type="SAM" id="Phobius"/>
    </source>
</evidence>
<keyword evidence="3" id="KW-1185">Reference proteome</keyword>
<dbReference type="RefSeq" id="WP_076343682.1">
    <property type="nucleotide sequence ID" value="NZ_CP019082.1"/>
</dbReference>
<dbReference type="InterPro" id="IPR006311">
    <property type="entry name" value="TAT_signal"/>
</dbReference>
<feature type="transmembrane region" description="Helical" evidence="1">
    <location>
        <begin position="21"/>
        <end position="39"/>
    </location>
</feature>
<dbReference type="EMBL" id="CP019082">
    <property type="protein sequence ID" value="APW59512.1"/>
    <property type="molecule type" value="Genomic_DNA"/>
</dbReference>
<dbReference type="AlphaFoldDB" id="A0A1U7CKQ4"/>
<dbReference type="CDD" id="cd00688">
    <property type="entry name" value="ISOPREN_C2_like"/>
    <property type="match status" value="1"/>
</dbReference>
<dbReference type="STRING" id="1387353.BSF38_00936"/>
<evidence type="ECO:0008006" key="4">
    <source>
        <dbReference type="Google" id="ProtNLM"/>
    </source>
</evidence>
<keyword evidence="1" id="KW-0472">Membrane</keyword>